<protein>
    <submittedName>
        <fullName evidence="2">Uncharacterized protein</fullName>
    </submittedName>
</protein>
<evidence type="ECO:0000256" key="1">
    <source>
        <dbReference type="SAM" id="MobiDB-lite"/>
    </source>
</evidence>
<comment type="caution">
    <text evidence="2">The sequence shown here is derived from an EMBL/GenBank/DDBJ whole genome shotgun (WGS) entry which is preliminary data.</text>
</comment>
<feature type="region of interest" description="Disordered" evidence="1">
    <location>
        <begin position="1"/>
        <end position="34"/>
    </location>
</feature>
<evidence type="ECO:0000313" key="3">
    <source>
        <dbReference type="Proteomes" id="UP000604825"/>
    </source>
</evidence>
<proteinExistence type="predicted"/>
<gene>
    <name evidence="2" type="ORF">NCGR_LOCUS68039</name>
</gene>
<dbReference type="EMBL" id="CAJGYO010000860">
    <property type="protein sequence ID" value="CAD6343941.1"/>
    <property type="molecule type" value="Genomic_DNA"/>
</dbReference>
<dbReference type="AlphaFoldDB" id="A0A811SM14"/>
<keyword evidence="3" id="KW-1185">Reference proteome</keyword>
<organism evidence="2 3">
    <name type="scientific">Miscanthus lutarioriparius</name>
    <dbReference type="NCBI Taxonomy" id="422564"/>
    <lineage>
        <taxon>Eukaryota</taxon>
        <taxon>Viridiplantae</taxon>
        <taxon>Streptophyta</taxon>
        <taxon>Embryophyta</taxon>
        <taxon>Tracheophyta</taxon>
        <taxon>Spermatophyta</taxon>
        <taxon>Magnoliopsida</taxon>
        <taxon>Liliopsida</taxon>
        <taxon>Poales</taxon>
        <taxon>Poaceae</taxon>
        <taxon>PACMAD clade</taxon>
        <taxon>Panicoideae</taxon>
        <taxon>Andropogonodae</taxon>
        <taxon>Andropogoneae</taxon>
        <taxon>Saccharinae</taxon>
        <taxon>Miscanthus</taxon>
    </lineage>
</organism>
<name>A0A811SM14_9POAL</name>
<sequence>MAESSSRRSSSSPSLPAPPVVGKAPLVGTSTPVVPLQKEDPSAAPMVTLVPLSAADATSTRVDLIVLSSDSENEVDWEALAAEDEVDWGALAVEDDDDVESVGSGSPARN</sequence>
<accession>A0A811SM14</accession>
<reference evidence="2" key="1">
    <citation type="submission" date="2020-10" db="EMBL/GenBank/DDBJ databases">
        <authorList>
            <person name="Han B."/>
            <person name="Lu T."/>
            <person name="Zhao Q."/>
            <person name="Huang X."/>
            <person name="Zhao Y."/>
        </authorList>
    </citation>
    <scope>NUCLEOTIDE SEQUENCE</scope>
</reference>
<dbReference type="Proteomes" id="UP000604825">
    <property type="component" value="Unassembled WGS sequence"/>
</dbReference>
<evidence type="ECO:0000313" key="2">
    <source>
        <dbReference type="EMBL" id="CAD6343941.1"/>
    </source>
</evidence>